<evidence type="ECO:0000313" key="9">
    <source>
        <dbReference type="EMBL" id="MCT4331298.1"/>
    </source>
</evidence>
<protein>
    <submittedName>
        <fullName evidence="9">MlaD family protein</fullName>
    </submittedName>
</protein>
<dbReference type="InterPro" id="IPR003399">
    <property type="entry name" value="Mce/MlaD"/>
</dbReference>
<name>A0ABT2K433_9RHOB</name>
<evidence type="ECO:0000256" key="2">
    <source>
        <dbReference type="ARBA" id="ARBA00022475"/>
    </source>
</evidence>
<feature type="domain" description="Mce/MlaD" evidence="8">
    <location>
        <begin position="53"/>
        <end position="127"/>
    </location>
</feature>
<dbReference type="InterPro" id="IPR051800">
    <property type="entry name" value="PqiA-PqiB_transport"/>
</dbReference>
<dbReference type="RefSeq" id="WP_260275228.1">
    <property type="nucleotide sequence ID" value="NZ_JANAVZ010000001.1"/>
</dbReference>
<keyword evidence="4 7" id="KW-0812">Transmembrane</keyword>
<reference evidence="9 10" key="1">
    <citation type="submission" date="2022-04" db="EMBL/GenBank/DDBJ databases">
        <title>Paracoccus sp. YLB-12 draft genome sequence.</title>
        <authorList>
            <person name="Yu L."/>
        </authorList>
    </citation>
    <scope>NUCLEOTIDE SEQUENCE [LARGE SCALE GENOMIC DNA]</scope>
    <source>
        <strain evidence="9 10">YLB-12</strain>
    </source>
</reference>
<keyword evidence="3" id="KW-0997">Cell inner membrane</keyword>
<gene>
    <name evidence="9" type="ORF">MU516_00285</name>
</gene>
<organism evidence="9 10">
    <name type="scientific">Paracoccus maritimus</name>
    <dbReference type="NCBI Taxonomy" id="2933292"/>
    <lineage>
        <taxon>Bacteria</taxon>
        <taxon>Pseudomonadati</taxon>
        <taxon>Pseudomonadota</taxon>
        <taxon>Alphaproteobacteria</taxon>
        <taxon>Rhodobacterales</taxon>
        <taxon>Paracoccaceae</taxon>
        <taxon>Paracoccus</taxon>
    </lineage>
</organism>
<comment type="subcellular location">
    <subcellularLocation>
        <location evidence="1">Cell inner membrane</location>
    </subcellularLocation>
</comment>
<dbReference type="EMBL" id="JANAVZ010000001">
    <property type="protein sequence ID" value="MCT4331298.1"/>
    <property type="molecule type" value="Genomic_DNA"/>
</dbReference>
<accession>A0ABT2K433</accession>
<dbReference type="PANTHER" id="PTHR30462">
    <property type="entry name" value="INTERMEMBRANE TRANSPORT PROTEIN PQIB-RELATED"/>
    <property type="match status" value="1"/>
</dbReference>
<sequence>MSDTPPPPLKPASPVRKTAVRAAQAGVNVVWLVPIIALIVTLGVAWNAYSDRGQIIEVEFADATGITPGETTLRFREITVGQVEAVHFTPDLTKVVVEIRVDNDIADYIDADAQFWIVRPQVTAQGVTRLDTVLTGSFIEGYWDAKTDPRQTHFVGLERPPLIREDAEGTWITLSMDSADGLSEGAPVLYRGVQVGRMENLRLSSDDDSVVADAFIQSPHDERLTTSTVFWDTSGFSLSLGANGISFNVNSLSSLVQGGIAFDTLVSGGQQVENGHVFSLQPDEESARDNLFVADREGQLKLSVLVESTVSGLEKDADVQFQGLSVGKVTDLAVRVEEGQDGVDPQVLQQVSIAISPSRLGLAEDATPEDALEFLRGAVQAGLRARVASAGFFGGSLIVELINIPDAPEAQIDMDGQPYPIVPSVEGDISDFTQTAQGFLTRIGDLPIEEVLRSATDMMNSVTELASSQETRAIPESLRNTIDEAQTTLTDIRTMVQDFRDSGAADNAGTALASASEVAAKLNEAADRLPAILESLQTASASVQDVDFASIGAQLDATLQDVRDVIGTPEAEALPEKIGTLVATLDSAAAQVDTLAGDIQRSGAGENLGRMIDEATSAFQSVQEAAVDVPDMVDQIDAAAAKVNEVDFAQISAQAEGILADLRAMLGSEDAERLPRNLSDTLQAASGLLNDLRDGNAAGSLNNALDSASVAADEVAKSVQQLPQLIQRLQTTAARADAVLAAYGDRSAFNSEAIGMLRELRRATASFGSLARMIERNPRAFILGR</sequence>
<comment type="caution">
    <text evidence="9">The sequence shown here is derived from an EMBL/GenBank/DDBJ whole genome shotgun (WGS) entry which is preliminary data.</text>
</comment>
<feature type="transmembrane region" description="Helical" evidence="7">
    <location>
        <begin position="25"/>
        <end position="46"/>
    </location>
</feature>
<evidence type="ECO:0000256" key="3">
    <source>
        <dbReference type="ARBA" id="ARBA00022519"/>
    </source>
</evidence>
<keyword evidence="2" id="KW-1003">Cell membrane</keyword>
<keyword evidence="10" id="KW-1185">Reference proteome</keyword>
<feature type="domain" description="Mce/MlaD" evidence="8">
    <location>
        <begin position="172"/>
        <end position="231"/>
    </location>
</feature>
<keyword evidence="6 7" id="KW-0472">Membrane</keyword>
<keyword evidence="5 7" id="KW-1133">Transmembrane helix</keyword>
<dbReference type="Proteomes" id="UP001320702">
    <property type="component" value="Unassembled WGS sequence"/>
</dbReference>
<evidence type="ECO:0000256" key="4">
    <source>
        <dbReference type="ARBA" id="ARBA00022692"/>
    </source>
</evidence>
<evidence type="ECO:0000256" key="7">
    <source>
        <dbReference type="SAM" id="Phobius"/>
    </source>
</evidence>
<dbReference type="Pfam" id="PF02470">
    <property type="entry name" value="MlaD"/>
    <property type="match status" value="2"/>
</dbReference>
<dbReference type="PANTHER" id="PTHR30462:SF0">
    <property type="entry name" value="INTERMEMBRANE TRANSPORT PROTEIN YEBT"/>
    <property type="match status" value="1"/>
</dbReference>
<proteinExistence type="predicted"/>
<evidence type="ECO:0000313" key="10">
    <source>
        <dbReference type="Proteomes" id="UP001320702"/>
    </source>
</evidence>
<evidence type="ECO:0000256" key="6">
    <source>
        <dbReference type="ARBA" id="ARBA00023136"/>
    </source>
</evidence>
<evidence type="ECO:0000256" key="1">
    <source>
        <dbReference type="ARBA" id="ARBA00004533"/>
    </source>
</evidence>
<evidence type="ECO:0000256" key="5">
    <source>
        <dbReference type="ARBA" id="ARBA00022989"/>
    </source>
</evidence>
<evidence type="ECO:0000259" key="8">
    <source>
        <dbReference type="Pfam" id="PF02470"/>
    </source>
</evidence>